<evidence type="ECO:0000256" key="1">
    <source>
        <dbReference type="SAM" id="Coils"/>
    </source>
</evidence>
<evidence type="ECO:0000313" key="4">
    <source>
        <dbReference type="Proteomes" id="UP000008068"/>
    </source>
</evidence>
<feature type="compositionally biased region" description="Acidic residues" evidence="2">
    <location>
        <begin position="252"/>
        <end position="268"/>
    </location>
</feature>
<accession>G0PGT9</accession>
<feature type="coiled-coil region" evidence="1">
    <location>
        <begin position="183"/>
        <end position="219"/>
    </location>
</feature>
<gene>
    <name evidence="3" type="ORF">CAEBREN_07433</name>
</gene>
<keyword evidence="4" id="KW-1185">Reference proteome</keyword>
<dbReference type="AlphaFoldDB" id="G0PGT9"/>
<keyword evidence="1" id="KW-0175">Coiled coil</keyword>
<feature type="region of interest" description="Disordered" evidence="2">
    <location>
        <begin position="328"/>
        <end position="371"/>
    </location>
</feature>
<feature type="region of interest" description="Disordered" evidence="2">
    <location>
        <begin position="233"/>
        <end position="316"/>
    </location>
</feature>
<dbReference type="HOGENOM" id="CLU_746455_0_0_1"/>
<reference evidence="4" key="1">
    <citation type="submission" date="2011-07" db="EMBL/GenBank/DDBJ databases">
        <authorList>
            <consortium name="Caenorhabditis brenneri Sequencing and Analysis Consortium"/>
            <person name="Wilson R.K."/>
        </authorList>
    </citation>
    <scope>NUCLEOTIDE SEQUENCE [LARGE SCALE GENOMIC DNA]</scope>
    <source>
        <strain evidence="4">PB2801</strain>
    </source>
</reference>
<dbReference type="EMBL" id="GL380444">
    <property type="protein sequence ID" value="EGT55629.1"/>
    <property type="molecule type" value="Genomic_DNA"/>
</dbReference>
<organism evidence="4">
    <name type="scientific">Caenorhabditis brenneri</name>
    <name type="common">Nematode worm</name>
    <dbReference type="NCBI Taxonomy" id="135651"/>
    <lineage>
        <taxon>Eukaryota</taxon>
        <taxon>Metazoa</taxon>
        <taxon>Ecdysozoa</taxon>
        <taxon>Nematoda</taxon>
        <taxon>Chromadorea</taxon>
        <taxon>Rhabditida</taxon>
        <taxon>Rhabditina</taxon>
        <taxon>Rhabditomorpha</taxon>
        <taxon>Rhabditoidea</taxon>
        <taxon>Rhabditidae</taxon>
        <taxon>Peloderinae</taxon>
        <taxon>Caenorhabditis</taxon>
    </lineage>
</organism>
<name>G0PGT9_CAEBE</name>
<sequence length="371" mass="42312">MDSNAESDRKTKDDESTPKQPQQREPDDVEELQKTIQEFKDGVVDELIEINSTAVSAHQALLRQLENEVATQILMKQPQQLQDVIKDNFGFPFDHKELSNKVGNWFQKSEAGLVEAISRLKLQTSQLALSCGYYETQLDRAQIQDVRKNTFEAEAEMRKEASAKCSEIRKERRDAATAVKVTEQLEQAKLIKMQKEAEKEEKRKKLEEEQEEQRRQQEILAFRNRISYSSAATKLSQPNPVLQAQTIPQPDDPLDSFDVSTEEEEDEVPQQQHRLRSVVVVPDTSHLKPRPPPTLKSIVVVPERPKPRPPPALDSIVVVPQKTIEWMQRKYQSSGTHTKTSDGPSDNKKRTHQKEGSDGSTEEASKKSKLI</sequence>
<evidence type="ECO:0000313" key="3">
    <source>
        <dbReference type="EMBL" id="EGT55629.1"/>
    </source>
</evidence>
<proteinExistence type="predicted"/>
<dbReference type="InParanoid" id="G0PGT9"/>
<feature type="compositionally biased region" description="Polar residues" evidence="2">
    <location>
        <begin position="330"/>
        <end position="344"/>
    </location>
</feature>
<dbReference type="Proteomes" id="UP000008068">
    <property type="component" value="Unassembled WGS sequence"/>
</dbReference>
<feature type="compositionally biased region" description="Basic and acidic residues" evidence="2">
    <location>
        <begin position="345"/>
        <end position="357"/>
    </location>
</feature>
<feature type="compositionally biased region" description="Polar residues" evidence="2">
    <location>
        <begin position="233"/>
        <end position="248"/>
    </location>
</feature>
<evidence type="ECO:0000256" key="2">
    <source>
        <dbReference type="SAM" id="MobiDB-lite"/>
    </source>
</evidence>
<feature type="region of interest" description="Disordered" evidence="2">
    <location>
        <begin position="1"/>
        <end position="31"/>
    </location>
</feature>
<protein>
    <submittedName>
        <fullName evidence="3">Uncharacterized protein</fullName>
    </submittedName>
</protein>